<organism evidence="4 5">
    <name type="scientific">Halolactibacillus halophilus</name>
    <dbReference type="NCBI Taxonomy" id="306540"/>
    <lineage>
        <taxon>Bacteria</taxon>
        <taxon>Bacillati</taxon>
        <taxon>Bacillota</taxon>
        <taxon>Bacilli</taxon>
        <taxon>Bacillales</taxon>
        <taxon>Bacillaceae</taxon>
        <taxon>Halolactibacillus</taxon>
    </lineage>
</organism>
<dbReference type="InterPro" id="IPR000305">
    <property type="entry name" value="GIY-YIG_endonuc"/>
</dbReference>
<comment type="similarity">
    <text evidence="1">Belongs to the UPF0213 family.</text>
</comment>
<evidence type="ECO:0000313" key="5">
    <source>
        <dbReference type="Proteomes" id="UP000242243"/>
    </source>
</evidence>
<dbReference type="OrthoDB" id="9807770at2"/>
<dbReference type="InterPro" id="IPR050190">
    <property type="entry name" value="UPF0213_domain"/>
</dbReference>
<evidence type="ECO:0000259" key="2">
    <source>
        <dbReference type="PROSITE" id="PS50164"/>
    </source>
</evidence>
<dbReference type="SUPFAM" id="SSF82771">
    <property type="entry name" value="GIY-YIG endonuclease"/>
    <property type="match status" value="1"/>
</dbReference>
<dbReference type="AlphaFoldDB" id="A0A1I5SIG5"/>
<dbReference type="RefSeq" id="WP_089833631.1">
    <property type="nucleotide sequence ID" value="NZ_BJWI01000045.1"/>
</dbReference>
<reference evidence="4 5" key="1">
    <citation type="submission" date="2016-10" db="EMBL/GenBank/DDBJ databases">
        <authorList>
            <person name="de Groot N.N."/>
        </authorList>
    </citation>
    <scope>NUCLEOTIDE SEQUENCE [LARGE SCALE GENOMIC DNA]</scope>
    <source>
        <strain evidence="4 5">DSM 17073</strain>
    </source>
</reference>
<dbReference type="InterPro" id="IPR035901">
    <property type="entry name" value="GIY-YIG_endonuc_sf"/>
</dbReference>
<dbReference type="Proteomes" id="UP000242243">
    <property type="component" value="Unassembled WGS sequence"/>
</dbReference>
<evidence type="ECO:0000256" key="1">
    <source>
        <dbReference type="ARBA" id="ARBA00007435"/>
    </source>
</evidence>
<proteinExistence type="inferred from homology"/>
<protein>
    <submittedName>
        <fullName evidence="4">Putative endonuclease</fullName>
    </submittedName>
</protein>
<sequence>MSIKHVVYILECGDLTLYTGYTNRLHYRLNQHRQGKGAKYTRGRGPLVLRYANSFETKTLALKEEYRIKQLSKRQKQALIETGGNIDVDTEQL</sequence>
<gene>
    <name evidence="3" type="ORF">HHA03_21130</name>
    <name evidence="4" type="ORF">SAMN05421839_14514</name>
</gene>
<dbReference type="CDD" id="cd10456">
    <property type="entry name" value="GIY-YIG_UPF0213"/>
    <property type="match status" value="1"/>
</dbReference>
<dbReference type="STRING" id="306540.SAMN05421839_14514"/>
<dbReference type="Pfam" id="PF01541">
    <property type="entry name" value="GIY-YIG"/>
    <property type="match status" value="1"/>
</dbReference>
<keyword evidence="4" id="KW-0255">Endonuclease</keyword>
<dbReference type="EMBL" id="FOXC01000045">
    <property type="protein sequence ID" value="SFP70513.1"/>
    <property type="molecule type" value="Genomic_DNA"/>
</dbReference>
<reference evidence="3 6" key="2">
    <citation type="submission" date="2019-07" db="EMBL/GenBank/DDBJ databases">
        <title>Whole genome shotgun sequence of Halolactibacillus halophilus NBRC 100868.</title>
        <authorList>
            <person name="Hosoyama A."/>
            <person name="Uohara A."/>
            <person name="Ohji S."/>
            <person name="Ichikawa N."/>
        </authorList>
    </citation>
    <scope>NUCLEOTIDE SEQUENCE [LARGE SCALE GENOMIC DNA]</scope>
    <source>
        <strain evidence="3 6">NBRC 100868</strain>
    </source>
</reference>
<dbReference type="Gene3D" id="3.40.1440.10">
    <property type="entry name" value="GIY-YIG endonuclease"/>
    <property type="match status" value="1"/>
</dbReference>
<dbReference type="PROSITE" id="PS50164">
    <property type="entry name" value="GIY_YIG"/>
    <property type="match status" value="1"/>
</dbReference>
<keyword evidence="4" id="KW-0540">Nuclease</keyword>
<name>A0A1I5SIG5_9BACI</name>
<evidence type="ECO:0000313" key="3">
    <source>
        <dbReference type="EMBL" id="GEM02581.1"/>
    </source>
</evidence>
<dbReference type="EMBL" id="BJWI01000045">
    <property type="protein sequence ID" value="GEM02581.1"/>
    <property type="molecule type" value="Genomic_DNA"/>
</dbReference>
<dbReference type="Proteomes" id="UP000321547">
    <property type="component" value="Unassembled WGS sequence"/>
</dbReference>
<evidence type="ECO:0000313" key="6">
    <source>
        <dbReference type="Proteomes" id="UP000321547"/>
    </source>
</evidence>
<feature type="domain" description="GIY-YIG" evidence="2">
    <location>
        <begin position="3"/>
        <end position="78"/>
    </location>
</feature>
<keyword evidence="6" id="KW-1185">Reference proteome</keyword>
<dbReference type="GO" id="GO:0004519">
    <property type="term" value="F:endonuclease activity"/>
    <property type="evidence" value="ECO:0007669"/>
    <property type="project" value="UniProtKB-KW"/>
</dbReference>
<evidence type="ECO:0000313" key="4">
    <source>
        <dbReference type="EMBL" id="SFP70513.1"/>
    </source>
</evidence>
<dbReference type="PANTHER" id="PTHR34477:SF1">
    <property type="entry name" value="UPF0213 PROTEIN YHBQ"/>
    <property type="match status" value="1"/>
</dbReference>
<accession>A0A1I5SIG5</accession>
<keyword evidence="4" id="KW-0378">Hydrolase</keyword>
<dbReference type="PANTHER" id="PTHR34477">
    <property type="entry name" value="UPF0213 PROTEIN YHBQ"/>
    <property type="match status" value="1"/>
</dbReference>